<feature type="domain" description="RNA polymerase Rpb2" evidence="11">
    <location>
        <begin position="373"/>
        <end position="429"/>
    </location>
</feature>
<evidence type="ECO:0000256" key="5">
    <source>
        <dbReference type="ARBA" id="ARBA00022695"/>
    </source>
</evidence>
<evidence type="ECO:0000259" key="10">
    <source>
        <dbReference type="Pfam" id="PF04560"/>
    </source>
</evidence>
<dbReference type="GO" id="GO:0032549">
    <property type="term" value="F:ribonucleoside binding"/>
    <property type="evidence" value="ECO:0007669"/>
    <property type="project" value="InterPro"/>
</dbReference>
<feature type="domain" description="DNA-directed RNA polymerase subunit 2 hybrid-binding" evidence="9">
    <location>
        <begin position="744"/>
        <end position="1027"/>
    </location>
</feature>
<dbReference type="Pfam" id="PF04560">
    <property type="entry name" value="RNA_pol_Rpb2_7"/>
    <property type="match status" value="1"/>
</dbReference>
<evidence type="ECO:0000259" key="9">
    <source>
        <dbReference type="Pfam" id="PF00562"/>
    </source>
</evidence>
<dbReference type="InterPro" id="IPR014724">
    <property type="entry name" value="RNA_pol_RPB2_OB-fold"/>
</dbReference>
<name>A0A1Y1YDW5_9FUNG</name>
<evidence type="ECO:0000256" key="6">
    <source>
        <dbReference type="ARBA" id="ARBA00023163"/>
    </source>
</evidence>
<keyword evidence="13" id="KW-1185">Reference proteome</keyword>
<dbReference type="PANTHER" id="PTHR20856">
    <property type="entry name" value="DNA-DIRECTED RNA POLYMERASE I SUBUNIT 2"/>
    <property type="match status" value="1"/>
</dbReference>
<dbReference type="GO" id="GO:0000428">
    <property type="term" value="C:DNA-directed RNA polymerase complex"/>
    <property type="evidence" value="ECO:0007669"/>
    <property type="project" value="UniProtKB-KW"/>
</dbReference>
<evidence type="ECO:0000256" key="2">
    <source>
        <dbReference type="ARBA" id="ARBA00012418"/>
    </source>
</evidence>
<keyword evidence="6" id="KW-0804">Transcription</keyword>
<reference evidence="12 13" key="1">
    <citation type="submission" date="2016-08" db="EMBL/GenBank/DDBJ databases">
        <title>A Parts List for Fungal Cellulosomes Revealed by Comparative Genomics.</title>
        <authorList>
            <consortium name="DOE Joint Genome Institute"/>
            <person name="Haitjema C.H."/>
            <person name="Gilmore S.P."/>
            <person name="Henske J.K."/>
            <person name="Solomon K.V."/>
            <person name="De Groot R."/>
            <person name="Kuo A."/>
            <person name="Mondo S.J."/>
            <person name="Salamov A.A."/>
            <person name="Labutti K."/>
            <person name="Zhao Z."/>
            <person name="Chiniquy J."/>
            <person name="Barry K."/>
            <person name="Brewer H.M."/>
            <person name="Purvine S.O."/>
            <person name="Wright A.T."/>
            <person name="Boxma B."/>
            <person name="Van Alen T."/>
            <person name="Hackstein J.H."/>
            <person name="Baker S.E."/>
            <person name="Grigoriev I.V."/>
            <person name="O'Malley M.A."/>
        </authorList>
    </citation>
    <scope>NUCLEOTIDE SEQUENCE [LARGE SCALE GENOMIC DNA]</scope>
    <source>
        <strain evidence="12 13">G1</strain>
    </source>
</reference>
<gene>
    <name evidence="12" type="ORF">LY90DRAFT_678923</name>
</gene>
<comment type="similarity">
    <text evidence="1 7">Belongs to the RNA polymerase beta chain family.</text>
</comment>
<dbReference type="InterPro" id="IPR007641">
    <property type="entry name" value="RNA_pol_Rpb2_7"/>
</dbReference>
<dbReference type="Gene3D" id="2.40.50.150">
    <property type="match status" value="1"/>
</dbReference>
<keyword evidence="5" id="KW-0548">Nucleotidyltransferase</keyword>
<evidence type="ECO:0000256" key="1">
    <source>
        <dbReference type="ARBA" id="ARBA00006835"/>
    </source>
</evidence>
<evidence type="ECO:0000256" key="3">
    <source>
        <dbReference type="ARBA" id="ARBA00022478"/>
    </source>
</evidence>
<dbReference type="EMBL" id="MCOG01000630">
    <property type="protein sequence ID" value="ORX96179.1"/>
    <property type="molecule type" value="Genomic_DNA"/>
</dbReference>
<feature type="domain" description="RNA polymerase Rpb2" evidence="10">
    <location>
        <begin position="1029"/>
        <end position="1108"/>
    </location>
</feature>
<dbReference type="STRING" id="1754190.A0A1Y1YDW5"/>
<dbReference type="EC" id="2.7.7.6" evidence="2"/>
<keyword evidence="3" id="KW-0240">DNA-directed RNA polymerase</keyword>
<dbReference type="InterPro" id="IPR007120">
    <property type="entry name" value="DNA-dir_RNAP_su2_dom"/>
</dbReference>
<feature type="compositionally biased region" description="Low complexity" evidence="8">
    <location>
        <begin position="456"/>
        <end position="481"/>
    </location>
</feature>
<dbReference type="GO" id="GO:0003899">
    <property type="term" value="F:DNA-directed RNA polymerase activity"/>
    <property type="evidence" value="ECO:0007669"/>
    <property type="project" value="UniProtKB-EC"/>
</dbReference>
<proteinExistence type="inferred from homology"/>
<dbReference type="Proteomes" id="UP000193920">
    <property type="component" value="Unassembled WGS sequence"/>
</dbReference>
<sequence length="1110" mass="129023">MSENNYLAKFINQYNVYANIDKLFIKKLYDIKVFLEKKLPNLNPLTISIPEVEYDHLMVEKKTYYISLIHDDYEIKIPAPIDGVFVVDGIEKVIISQEIFCTPFFVYKEDHVEYKECNEKGKFQSLEMFTDYSYIVYLKKIMLKQSTRSKEKSEKSRKKIKKYEKIYLIRYSSLLFIIFPRLRIKGIKSHERQSISLVYILHHLNPSLSLDEIKKIIVSVVIGENLPKDINIIIPDSFPEETLQSIIARRSESHNKILSMVDRMIDSYFTPDYLHCNESSSNDSSYDDKSTKFYTYLAMARSLFHNEGNVQYYNSRIDTFPYSLYRSIKYFTLENKKLPLDKFIRNLNIKLYGNVKSGKVRSYFREYEAISVQTLSKRSYYDKLSHLRRVQIPINTESDNSQLRMSYDYGYFCPFETPESKDVGFVKYFGLSVLMGPDFTIDEKILEPFLFNNSNSDENINDNSQSNTENKSNDNSKSNSEYGDDDYCDSDTSNSNSPNEKRKTLKTGKKYPVLLNTRFIGFTTTDLVDYTYKVLKLKYPYISCVFDNISYYLFTDEGRMFRPIRIKKNGKEIGIRLVEISENKININYQYEELDPNFIFGLISALSPFPGNNHVPRLTFQAGMTKQCMSNDSTIFKYNDNSRRLINAQRPFCMTKLEYILSRRLCHYKSLDFLLNKDNINMSELFSNLEFLDNSIEENSKENSENIKFDKNLTLNNNEFRNRLADLSNITIESDDTLLVTTGNTYHRFGGQNAIVAIMAYGNNQEDSLIFNDKSIKDGLFNNIKYRYQYLSYNIKREILVNINLNYKDGLPKPNTKIAYNPHNVNEPLFRIYDVISNKVTDVENIFRKPVIVDHCTRYIEDDVCYCCVKVRHLYQPQQGDKFASRYAQKGVIGSILLEEMMPRTKYGVIPDIIVNPHAFPSRMTVGHLIEMYVGKCMIMDPQRFGTYFDASIESEDLRSFESKFFESDIPILEEMVDPISGKSIGNAFVGVCYYTALQHQVQEKMFYRTTGNVNSISKQPTEGKSRNGGLRIGEMEKDALVAHGTNAIIQDMFKNNTDAIDIRYCEICHSVNTLSTCCNTPTTILNVSNSFNIMNSYLDSIGVRASIYE</sequence>
<accession>A0A1Y1YDW5</accession>
<evidence type="ECO:0000256" key="7">
    <source>
        <dbReference type="RuleBase" id="RU000434"/>
    </source>
</evidence>
<dbReference type="SUPFAM" id="SSF64484">
    <property type="entry name" value="beta and beta-prime subunits of DNA dependent RNA-polymerase"/>
    <property type="match status" value="2"/>
</dbReference>
<feature type="region of interest" description="Disordered" evidence="8">
    <location>
        <begin position="456"/>
        <end position="504"/>
    </location>
</feature>
<dbReference type="Gene3D" id="2.40.270.10">
    <property type="entry name" value="DNA-directed RNA polymerase, subunit 2, domain 6"/>
    <property type="match status" value="1"/>
</dbReference>
<dbReference type="InterPro" id="IPR037033">
    <property type="entry name" value="DNA-dir_RNAP_su2_hyb_sf"/>
</dbReference>
<evidence type="ECO:0000313" key="13">
    <source>
        <dbReference type="Proteomes" id="UP000193920"/>
    </source>
</evidence>
<dbReference type="Gene3D" id="3.90.1800.10">
    <property type="entry name" value="RNA polymerase alpha subunit dimerisation domain"/>
    <property type="match status" value="1"/>
</dbReference>
<dbReference type="GO" id="GO:0006351">
    <property type="term" value="P:DNA-templated transcription"/>
    <property type="evidence" value="ECO:0007669"/>
    <property type="project" value="InterPro"/>
</dbReference>
<dbReference type="InterPro" id="IPR015712">
    <property type="entry name" value="DNA-dir_RNA_pol_su2"/>
</dbReference>
<keyword evidence="4" id="KW-0808">Transferase</keyword>
<dbReference type="Gene3D" id="3.90.1100.10">
    <property type="match status" value="1"/>
</dbReference>
<evidence type="ECO:0000313" key="12">
    <source>
        <dbReference type="EMBL" id="ORX96179.1"/>
    </source>
</evidence>
<dbReference type="OrthoDB" id="2158330at2759"/>
<dbReference type="InterPro" id="IPR007645">
    <property type="entry name" value="RNA_pol_Rpb2_3"/>
</dbReference>
<evidence type="ECO:0000259" key="11">
    <source>
        <dbReference type="Pfam" id="PF04565"/>
    </source>
</evidence>
<dbReference type="AlphaFoldDB" id="A0A1Y1YDW5"/>
<dbReference type="Pfam" id="PF04565">
    <property type="entry name" value="RNA_pol_Rpb2_3"/>
    <property type="match status" value="1"/>
</dbReference>
<organism evidence="12 13">
    <name type="scientific">Neocallimastix californiae</name>
    <dbReference type="NCBI Taxonomy" id="1754190"/>
    <lineage>
        <taxon>Eukaryota</taxon>
        <taxon>Fungi</taxon>
        <taxon>Fungi incertae sedis</taxon>
        <taxon>Chytridiomycota</taxon>
        <taxon>Chytridiomycota incertae sedis</taxon>
        <taxon>Neocallimastigomycetes</taxon>
        <taxon>Neocallimastigales</taxon>
        <taxon>Neocallimastigaceae</taxon>
        <taxon>Neocallimastix</taxon>
    </lineage>
</organism>
<comment type="caution">
    <text evidence="12">The sequence shown here is derived from an EMBL/GenBank/DDBJ whole genome shotgun (WGS) entry which is preliminary data.</text>
</comment>
<evidence type="ECO:0000256" key="4">
    <source>
        <dbReference type="ARBA" id="ARBA00022679"/>
    </source>
</evidence>
<protein>
    <recommendedName>
        <fullName evidence="2">DNA-directed RNA polymerase</fullName>
        <ecNumber evidence="2">2.7.7.6</ecNumber>
    </recommendedName>
</protein>
<dbReference type="GO" id="GO:0003677">
    <property type="term" value="F:DNA binding"/>
    <property type="evidence" value="ECO:0007669"/>
    <property type="project" value="InterPro"/>
</dbReference>
<evidence type="ECO:0000256" key="8">
    <source>
        <dbReference type="SAM" id="MobiDB-lite"/>
    </source>
</evidence>
<dbReference type="Pfam" id="PF00562">
    <property type="entry name" value="RNA_pol_Rpb2_6"/>
    <property type="match status" value="1"/>
</dbReference>